<proteinExistence type="predicted"/>
<dbReference type="Proteomes" id="UP000245119">
    <property type="component" value="Linkage Group LG1"/>
</dbReference>
<dbReference type="AlphaFoldDB" id="A0A2T7PY47"/>
<feature type="compositionally biased region" description="Low complexity" evidence="1">
    <location>
        <begin position="49"/>
        <end position="61"/>
    </location>
</feature>
<evidence type="ECO:0000313" key="2">
    <source>
        <dbReference type="EMBL" id="PVD38351.1"/>
    </source>
</evidence>
<accession>A0A2T7PY47</accession>
<protein>
    <submittedName>
        <fullName evidence="2">Uncharacterized protein</fullName>
    </submittedName>
</protein>
<comment type="caution">
    <text evidence="2">The sequence shown here is derived from an EMBL/GenBank/DDBJ whole genome shotgun (WGS) entry which is preliminary data.</text>
</comment>
<reference evidence="2 3" key="1">
    <citation type="submission" date="2018-04" db="EMBL/GenBank/DDBJ databases">
        <title>The genome of golden apple snail Pomacea canaliculata provides insight into stress tolerance and invasive adaptation.</title>
        <authorList>
            <person name="Liu C."/>
            <person name="Liu B."/>
            <person name="Ren Y."/>
            <person name="Zhang Y."/>
            <person name="Wang H."/>
            <person name="Li S."/>
            <person name="Jiang F."/>
            <person name="Yin L."/>
            <person name="Zhang G."/>
            <person name="Qian W."/>
            <person name="Fan W."/>
        </authorList>
    </citation>
    <scope>NUCLEOTIDE SEQUENCE [LARGE SCALE GENOMIC DNA]</scope>
    <source>
        <strain evidence="2">SZHN2017</strain>
        <tissue evidence="2">Muscle</tissue>
    </source>
</reference>
<evidence type="ECO:0000256" key="1">
    <source>
        <dbReference type="SAM" id="MobiDB-lite"/>
    </source>
</evidence>
<gene>
    <name evidence="2" type="ORF">C0Q70_00965</name>
</gene>
<feature type="region of interest" description="Disordered" evidence="1">
    <location>
        <begin position="1"/>
        <end position="21"/>
    </location>
</feature>
<dbReference type="EMBL" id="PZQS01000001">
    <property type="protein sequence ID" value="PVD38351.1"/>
    <property type="molecule type" value="Genomic_DNA"/>
</dbReference>
<keyword evidence="3" id="KW-1185">Reference proteome</keyword>
<sequence length="70" mass="7571">MAGEVVDRWDDDEEDHPVRDSSLVDKPTRVLLHSPFTCTVCVALRLRCPSSSGSPHPVSSPSTPPPAYLG</sequence>
<evidence type="ECO:0000313" key="3">
    <source>
        <dbReference type="Proteomes" id="UP000245119"/>
    </source>
</evidence>
<name>A0A2T7PY47_POMCA</name>
<feature type="region of interest" description="Disordered" evidence="1">
    <location>
        <begin position="49"/>
        <end position="70"/>
    </location>
</feature>
<organism evidence="2 3">
    <name type="scientific">Pomacea canaliculata</name>
    <name type="common">Golden apple snail</name>
    <dbReference type="NCBI Taxonomy" id="400727"/>
    <lineage>
        <taxon>Eukaryota</taxon>
        <taxon>Metazoa</taxon>
        <taxon>Spiralia</taxon>
        <taxon>Lophotrochozoa</taxon>
        <taxon>Mollusca</taxon>
        <taxon>Gastropoda</taxon>
        <taxon>Caenogastropoda</taxon>
        <taxon>Architaenioglossa</taxon>
        <taxon>Ampullarioidea</taxon>
        <taxon>Ampullariidae</taxon>
        <taxon>Pomacea</taxon>
    </lineage>
</organism>